<dbReference type="InterPro" id="IPR008271">
    <property type="entry name" value="Ser/Thr_kinase_AS"/>
</dbReference>
<dbReference type="SUPFAM" id="SSF56112">
    <property type="entry name" value="Protein kinase-like (PK-like)"/>
    <property type="match status" value="1"/>
</dbReference>
<dbReference type="GO" id="GO:0005524">
    <property type="term" value="F:ATP binding"/>
    <property type="evidence" value="ECO:0007669"/>
    <property type="project" value="UniProtKB-UniRule"/>
</dbReference>
<feature type="region of interest" description="Disordered" evidence="8">
    <location>
        <begin position="283"/>
        <end position="302"/>
    </location>
</feature>
<evidence type="ECO:0000256" key="3">
    <source>
        <dbReference type="ARBA" id="ARBA00022679"/>
    </source>
</evidence>
<dbReference type="PROSITE" id="PS00107">
    <property type="entry name" value="PROTEIN_KINASE_ATP"/>
    <property type="match status" value="1"/>
</dbReference>
<protein>
    <recommendedName>
        <fullName evidence="1">non-specific serine/threonine protein kinase</fullName>
        <ecNumber evidence="1">2.7.11.1</ecNumber>
    </recommendedName>
</protein>
<dbReference type="SMART" id="SM00220">
    <property type="entry name" value="S_TKc"/>
    <property type="match status" value="1"/>
</dbReference>
<dbReference type="PROSITE" id="PS00108">
    <property type="entry name" value="PROTEIN_KINASE_ST"/>
    <property type="match status" value="1"/>
</dbReference>
<keyword evidence="5 10" id="KW-0418">Kinase</keyword>
<dbReference type="Gene3D" id="3.30.200.20">
    <property type="entry name" value="Phosphorylase Kinase, domain 1"/>
    <property type="match status" value="1"/>
</dbReference>
<dbReference type="RefSeq" id="WP_168218828.1">
    <property type="nucleotide sequence ID" value="NZ_CP042425.1"/>
</dbReference>
<dbReference type="AlphaFoldDB" id="A0A5C1A6E4"/>
<dbReference type="Pfam" id="PF00069">
    <property type="entry name" value="Pkinase"/>
    <property type="match status" value="1"/>
</dbReference>
<evidence type="ECO:0000313" key="10">
    <source>
        <dbReference type="EMBL" id="QEL14290.1"/>
    </source>
</evidence>
<evidence type="ECO:0000256" key="8">
    <source>
        <dbReference type="SAM" id="MobiDB-lite"/>
    </source>
</evidence>
<keyword evidence="11" id="KW-1185">Reference proteome</keyword>
<keyword evidence="3" id="KW-0808">Transferase</keyword>
<evidence type="ECO:0000256" key="1">
    <source>
        <dbReference type="ARBA" id="ARBA00012513"/>
    </source>
</evidence>
<name>A0A5C1A6E4_9BACT</name>
<dbReference type="Proteomes" id="UP000324974">
    <property type="component" value="Chromosome"/>
</dbReference>
<proteinExistence type="predicted"/>
<evidence type="ECO:0000256" key="7">
    <source>
        <dbReference type="PROSITE-ProRule" id="PRU10141"/>
    </source>
</evidence>
<gene>
    <name evidence="10" type="ORF">PX52LOC_01162</name>
</gene>
<dbReference type="InterPro" id="IPR017441">
    <property type="entry name" value="Protein_kinase_ATP_BS"/>
</dbReference>
<keyword evidence="6 7" id="KW-0067">ATP-binding</keyword>
<dbReference type="PANTHER" id="PTHR43289:SF6">
    <property type="entry name" value="SERINE_THREONINE-PROTEIN KINASE NEKL-3"/>
    <property type="match status" value="1"/>
</dbReference>
<keyword evidence="2 10" id="KW-0723">Serine/threonine-protein kinase</keyword>
<evidence type="ECO:0000259" key="9">
    <source>
        <dbReference type="PROSITE" id="PS50011"/>
    </source>
</evidence>
<sequence length="490" mass="53447">MIGRMFLGRYEAQKLLGEGGMGKVYLARQTDLNRTVVVKIMHDHVASDPKFRERFQRETLVMARFQHPNAVTLYDASMTDEYGSCIVMEYVKGVNLESLLQKNSRLSFGRVSRVVSQLCDVLQAAHEQGIIHRDLKPANIMISEPDTPKERVKVMDFGLAKLIDDAALKQVTDTAVDFAVGTPGYIAPEQVRGEMMDHRGDLYSVGVMLFELLTGRLPFQGATSMDVLLAHATEDPPKFSELGLGRIAPRAVEDVIRWCLAKDPAARPQNARDLAEAFAKAVSGGSPADSGLPQLSRMPVPEPESEPIALVATGSPRVMVALQADVRDLTPAPGVMLAPATIPLSNTPAAAPKQKKTPTPTAAPVPTAGTLPFQLDAWMPESIAVMKLRGFVHDTGGAVLDCQPGLIRVRLEKIGVKAAGGKLAWLGLGRKTDGPVEMVLHMQRVNPQKEPNRLSIHVLFRPLQATLLGDDAWRQCCSELFVKLRAYLMG</sequence>
<dbReference type="EMBL" id="CP042425">
    <property type="protein sequence ID" value="QEL14290.1"/>
    <property type="molecule type" value="Genomic_DNA"/>
</dbReference>
<dbReference type="Gene3D" id="1.10.510.10">
    <property type="entry name" value="Transferase(Phosphotransferase) domain 1"/>
    <property type="match status" value="1"/>
</dbReference>
<organism evidence="10 11">
    <name type="scientific">Limnoglobus roseus</name>
    <dbReference type="NCBI Taxonomy" id="2598579"/>
    <lineage>
        <taxon>Bacteria</taxon>
        <taxon>Pseudomonadati</taxon>
        <taxon>Planctomycetota</taxon>
        <taxon>Planctomycetia</taxon>
        <taxon>Gemmatales</taxon>
        <taxon>Gemmataceae</taxon>
        <taxon>Limnoglobus</taxon>
    </lineage>
</organism>
<evidence type="ECO:0000313" key="11">
    <source>
        <dbReference type="Proteomes" id="UP000324974"/>
    </source>
</evidence>
<keyword evidence="4 7" id="KW-0547">Nucleotide-binding</keyword>
<dbReference type="PROSITE" id="PS50011">
    <property type="entry name" value="PROTEIN_KINASE_DOM"/>
    <property type="match status" value="1"/>
</dbReference>
<feature type="region of interest" description="Disordered" evidence="8">
    <location>
        <begin position="346"/>
        <end position="367"/>
    </location>
</feature>
<dbReference type="InterPro" id="IPR011009">
    <property type="entry name" value="Kinase-like_dom_sf"/>
</dbReference>
<feature type="binding site" evidence="7">
    <location>
        <position position="39"/>
    </location>
    <ligand>
        <name>ATP</name>
        <dbReference type="ChEBI" id="CHEBI:30616"/>
    </ligand>
</feature>
<dbReference type="FunFam" id="1.10.510.10:FF:000021">
    <property type="entry name" value="Serine/threonine protein kinase"/>
    <property type="match status" value="1"/>
</dbReference>
<feature type="compositionally biased region" description="Low complexity" evidence="8">
    <location>
        <begin position="347"/>
        <end position="367"/>
    </location>
</feature>
<evidence type="ECO:0000256" key="5">
    <source>
        <dbReference type="ARBA" id="ARBA00022777"/>
    </source>
</evidence>
<accession>A0A5C1A6E4</accession>
<dbReference type="KEGG" id="lrs:PX52LOC_01162"/>
<feature type="domain" description="Protein kinase" evidence="9">
    <location>
        <begin position="10"/>
        <end position="279"/>
    </location>
</feature>
<dbReference type="GO" id="GO:0004674">
    <property type="term" value="F:protein serine/threonine kinase activity"/>
    <property type="evidence" value="ECO:0007669"/>
    <property type="project" value="UniProtKB-KW"/>
</dbReference>
<dbReference type="InterPro" id="IPR000719">
    <property type="entry name" value="Prot_kinase_dom"/>
</dbReference>
<dbReference type="CDD" id="cd14014">
    <property type="entry name" value="STKc_PknB_like"/>
    <property type="match status" value="1"/>
</dbReference>
<dbReference type="PANTHER" id="PTHR43289">
    <property type="entry name" value="MITOGEN-ACTIVATED PROTEIN KINASE KINASE KINASE 20-RELATED"/>
    <property type="match status" value="1"/>
</dbReference>
<reference evidence="11" key="1">
    <citation type="submission" date="2019-08" db="EMBL/GenBank/DDBJ databases">
        <title>Limnoglobus roseus gen. nov., sp. nov., a novel freshwater planctomycete with a giant genome from the family Gemmataceae.</title>
        <authorList>
            <person name="Kulichevskaya I.S."/>
            <person name="Naumoff D.G."/>
            <person name="Miroshnikov K."/>
            <person name="Ivanova A."/>
            <person name="Philippov D.A."/>
            <person name="Hakobyan A."/>
            <person name="Rijpstra I.C."/>
            <person name="Sinninghe Damste J.S."/>
            <person name="Liesack W."/>
            <person name="Dedysh S.N."/>
        </authorList>
    </citation>
    <scope>NUCLEOTIDE SEQUENCE [LARGE SCALE GENOMIC DNA]</scope>
    <source>
        <strain evidence="11">PX52</strain>
    </source>
</reference>
<evidence type="ECO:0000256" key="2">
    <source>
        <dbReference type="ARBA" id="ARBA00022527"/>
    </source>
</evidence>
<evidence type="ECO:0000256" key="4">
    <source>
        <dbReference type="ARBA" id="ARBA00022741"/>
    </source>
</evidence>
<dbReference type="EC" id="2.7.11.1" evidence="1"/>
<evidence type="ECO:0000256" key="6">
    <source>
        <dbReference type="ARBA" id="ARBA00022840"/>
    </source>
</evidence>